<evidence type="ECO:0000313" key="3">
    <source>
        <dbReference type="EMBL" id="RKR85540.1"/>
    </source>
</evidence>
<dbReference type="EMBL" id="RBKU01000001">
    <property type="protein sequence ID" value="RKR85540.1"/>
    <property type="molecule type" value="Genomic_DNA"/>
</dbReference>
<dbReference type="InterPro" id="IPR037126">
    <property type="entry name" value="PdaC/RsiV-like_sf"/>
</dbReference>
<protein>
    <submittedName>
        <fullName evidence="3">Uncharacterized protein DUF3298</fullName>
    </submittedName>
</protein>
<gene>
    <name evidence="3" type="ORF">BDD43_5811</name>
</gene>
<dbReference type="InterPro" id="IPR021729">
    <property type="entry name" value="DUF3298"/>
</dbReference>
<feature type="signal peptide" evidence="1">
    <location>
        <begin position="1"/>
        <end position="24"/>
    </location>
</feature>
<name>A0A495J955_9SPHI</name>
<evidence type="ECO:0000259" key="2">
    <source>
        <dbReference type="Pfam" id="PF11738"/>
    </source>
</evidence>
<dbReference type="Gene3D" id="3.30.565.40">
    <property type="entry name" value="Fervidobacterium nodosum Rt17-B1 like"/>
    <property type="match status" value="1"/>
</dbReference>
<dbReference type="Proteomes" id="UP000268007">
    <property type="component" value="Unassembled WGS sequence"/>
</dbReference>
<evidence type="ECO:0000256" key="1">
    <source>
        <dbReference type="SAM" id="SignalP"/>
    </source>
</evidence>
<dbReference type="OrthoDB" id="594879at2"/>
<dbReference type="PROSITE" id="PS51257">
    <property type="entry name" value="PROKAR_LIPOPROTEIN"/>
    <property type="match status" value="1"/>
</dbReference>
<dbReference type="Pfam" id="PF11738">
    <property type="entry name" value="DUF3298"/>
    <property type="match status" value="1"/>
</dbReference>
<dbReference type="AlphaFoldDB" id="A0A495J955"/>
<dbReference type="RefSeq" id="WP_121201583.1">
    <property type="nucleotide sequence ID" value="NZ_RBKU01000001.1"/>
</dbReference>
<dbReference type="Gene3D" id="3.90.640.20">
    <property type="entry name" value="Heat-shock cognate protein, ATPase"/>
    <property type="match status" value="1"/>
</dbReference>
<organism evidence="3 4">
    <name type="scientific">Mucilaginibacter gracilis</name>
    <dbReference type="NCBI Taxonomy" id="423350"/>
    <lineage>
        <taxon>Bacteria</taxon>
        <taxon>Pseudomonadati</taxon>
        <taxon>Bacteroidota</taxon>
        <taxon>Sphingobacteriia</taxon>
        <taxon>Sphingobacteriales</taxon>
        <taxon>Sphingobacteriaceae</taxon>
        <taxon>Mucilaginibacter</taxon>
    </lineage>
</organism>
<accession>A0A495J955</accession>
<reference evidence="3 4" key="1">
    <citation type="submission" date="2018-10" db="EMBL/GenBank/DDBJ databases">
        <title>Genomic Encyclopedia of Archaeal and Bacterial Type Strains, Phase II (KMG-II): from individual species to whole genera.</title>
        <authorList>
            <person name="Goeker M."/>
        </authorList>
    </citation>
    <scope>NUCLEOTIDE SEQUENCE [LARGE SCALE GENOMIC DNA]</scope>
    <source>
        <strain evidence="3 4">DSM 18602</strain>
    </source>
</reference>
<keyword evidence="1" id="KW-0732">Signal</keyword>
<proteinExistence type="predicted"/>
<evidence type="ECO:0000313" key="4">
    <source>
        <dbReference type="Proteomes" id="UP000268007"/>
    </source>
</evidence>
<feature type="domain" description="DUF3298" evidence="2">
    <location>
        <begin position="171"/>
        <end position="249"/>
    </location>
</feature>
<feature type="chain" id="PRO_5019725143" evidence="1">
    <location>
        <begin position="25"/>
        <end position="266"/>
    </location>
</feature>
<comment type="caution">
    <text evidence="3">The sequence shown here is derived from an EMBL/GenBank/DDBJ whole genome shotgun (WGS) entry which is preliminary data.</text>
</comment>
<sequence>MSKSRLLIIAAAALFLSACFNNSAKKPVANITTDTLKYAYQVVNEQAANCGNKPDTACATAKIKYPEFTNQDALNDTLKLSIIKLFDGDPDNSLQTMAKNFITSFEAWKKVKKTAKQVFKLNLSAKVLRQDSSLAVVQIDGSSFAGNKHPIALTKFTNWNTRAQKPIILDSLFTNPGKQQLTAIAEKIFRKQENLKDTSSLARDYFFKGNQFSLTHNFAITPIGIRFFYNLYEIKPYNAGTTDLFIPYSSIKQLLRPNTVISQYIK</sequence>
<keyword evidence="4" id="KW-1185">Reference proteome</keyword>